<proteinExistence type="predicted"/>
<organism evidence="2 3">
    <name type="scientific">Riccia fluitans</name>
    <dbReference type="NCBI Taxonomy" id="41844"/>
    <lineage>
        <taxon>Eukaryota</taxon>
        <taxon>Viridiplantae</taxon>
        <taxon>Streptophyta</taxon>
        <taxon>Embryophyta</taxon>
        <taxon>Marchantiophyta</taxon>
        <taxon>Marchantiopsida</taxon>
        <taxon>Marchantiidae</taxon>
        <taxon>Marchantiales</taxon>
        <taxon>Ricciaceae</taxon>
        <taxon>Riccia</taxon>
    </lineage>
</organism>
<keyword evidence="3" id="KW-1185">Reference proteome</keyword>
<dbReference type="EMBL" id="JBHFFA010000006">
    <property type="protein sequence ID" value="KAL2620078.1"/>
    <property type="molecule type" value="Genomic_DNA"/>
</dbReference>
<evidence type="ECO:0000313" key="3">
    <source>
        <dbReference type="Proteomes" id="UP001605036"/>
    </source>
</evidence>
<accession>A0ABD1Y006</accession>
<reference evidence="2 3" key="1">
    <citation type="submission" date="2024-09" db="EMBL/GenBank/DDBJ databases">
        <title>Chromosome-scale assembly of Riccia fluitans.</title>
        <authorList>
            <person name="Paukszto L."/>
            <person name="Sawicki J."/>
            <person name="Karawczyk K."/>
            <person name="Piernik-Szablinska J."/>
            <person name="Szczecinska M."/>
            <person name="Mazdziarz M."/>
        </authorList>
    </citation>
    <scope>NUCLEOTIDE SEQUENCE [LARGE SCALE GENOMIC DNA]</scope>
    <source>
        <strain evidence="2">Rf_01</strain>
        <tissue evidence="2">Aerial parts of the thallus</tissue>
    </source>
</reference>
<evidence type="ECO:0000313" key="2">
    <source>
        <dbReference type="EMBL" id="KAL2620078.1"/>
    </source>
</evidence>
<feature type="region of interest" description="Disordered" evidence="1">
    <location>
        <begin position="1"/>
        <end position="68"/>
    </location>
</feature>
<gene>
    <name evidence="2" type="ORF">R1flu_000283</name>
</gene>
<sequence>MASGSRRREGKSPEVPELPEEGELMPQQQQPRAPKARQIVLPFVERPIPQPSKYKEFGLPEPKKTAIH</sequence>
<protein>
    <submittedName>
        <fullName evidence="2">Uncharacterized protein</fullName>
    </submittedName>
</protein>
<dbReference type="Proteomes" id="UP001605036">
    <property type="component" value="Unassembled WGS sequence"/>
</dbReference>
<name>A0ABD1Y006_9MARC</name>
<dbReference type="AlphaFoldDB" id="A0ABD1Y006"/>
<evidence type="ECO:0000256" key="1">
    <source>
        <dbReference type="SAM" id="MobiDB-lite"/>
    </source>
</evidence>
<feature type="compositionally biased region" description="Basic and acidic residues" evidence="1">
    <location>
        <begin position="53"/>
        <end position="68"/>
    </location>
</feature>
<feature type="compositionally biased region" description="Low complexity" evidence="1">
    <location>
        <begin position="24"/>
        <end position="38"/>
    </location>
</feature>
<feature type="compositionally biased region" description="Basic and acidic residues" evidence="1">
    <location>
        <begin position="1"/>
        <end position="14"/>
    </location>
</feature>
<comment type="caution">
    <text evidence="2">The sequence shown here is derived from an EMBL/GenBank/DDBJ whole genome shotgun (WGS) entry which is preliminary data.</text>
</comment>